<dbReference type="AlphaFoldDB" id="F1ZAS4"/>
<comment type="caution">
    <text evidence="4">The sequence shown here is derived from an EMBL/GenBank/DDBJ whole genome shotgun (WGS) entry which is preliminary data.</text>
</comment>
<feature type="domain" description="DUF4010" evidence="3">
    <location>
        <begin position="167"/>
        <end position="376"/>
    </location>
</feature>
<dbReference type="Pfam" id="PF02308">
    <property type="entry name" value="MgtC"/>
    <property type="match status" value="1"/>
</dbReference>
<feature type="transmembrane region" description="Helical" evidence="1">
    <location>
        <begin position="191"/>
        <end position="212"/>
    </location>
</feature>
<organism evidence="4 5">
    <name type="scientific">Novosphingobium nitrogenifigens DSM 19370</name>
    <dbReference type="NCBI Taxonomy" id="983920"/>
    <lineage>
        <taxon>Bacteria</taxon>
        <taxon>Pseudomonadati</taxon>
        <taxon>Pseudomonadota</taxon>
        <taxon>Alphaproteobacteria</taxon>
        <taxon>Sphingomonadales</taxon>
        <taxon>Sphingomonadaceae</taxon>
        <taxon>Novosphingobium</taxon>
    </lineage>
</organism>
<feature type="transmembrane region" description="Helical" evidence="1">
    <location>
        <begin position="31"/>
        <end position="63"/>
    </location>
</feature>
<dbReference type="RefSeq" id="WP_008067057.1">
    <property type="nucleotide sequence ID" value="NZ_GL876926.1"/>
</dbReference>
<feature type="transmembrane region" description="Helical" evidence="1">
    <location>
        <begin position="161"/>
        <end position="179"/>
    </location>
</feature>
<keyword evidence="1" id="KW-1133">Transmembrane helix</keyword>
<evidence type="ECO:0000259" key="2">
    <source>
        <dbReference type="Pfam" id="PF02308"/>
    </source>
</evidence>
<keyword evidence="5" id="KW-1185">Reference proteome</keyword>
<keyword evidence="1 4" id="KW-0812">Transmembrane</keyword>
<dbReference type="HOGENOM" id="CLU_036781_0_0_5"/>
<feature type="transmembrane region" description="Helical" evidence="1">
    <location>
        <begin position="128"/>
        <end position="146"/>
    </location>
</feature>
<dbReference type="PANTHER" id="PTHR39084">
    <property type="entry name" value="MEMBRANE PROTEIN-RELATED"/>
    <property type="match status" value="1"/>
</dbReference>
<sequence length="404" mass="40928">MLVALGIGLLIGAERERRKAQRPATAGLRTFTVAALLGAGAAAMPQMWMAGLAVACVTTLALVSAMRRRTSRDQGITTEIALIATTLLGALAIVQPLAAGALAVLIAIVLAARDPLHRFVGQTVTAGEVTDVLLIAGATLIILPMLPDRQMGPFGALNPHSIWLVVIMILGINALGEVATRLLGAKLGVPVLGLASGFISSSATIGAMGAWVRANPGSLIAGAAAAILSTVATYVQMAVVIEVTDHRAFVATIAPVGAAALAALVAGALFTAQAWHRTTAEPPKFSRSFNLVMALTFAAMLALMLVAAAALRTWFSGMGLAAASAIGGVLDVHAAAIAVASQVSDGTITPVEAVVPILIACTTSTLAKMLFSATAGTRAFAARVVPAQALMIASAWAVALLTQS</sequence>
<proteinExistence type="predicted"/>
<dbReference type="Proteomes" id="UP000004728">
    <property type="component" value="Unassembled WGS sequence"/>
</dbReference>
<feature type="transmembrane region" description="Helical" evidence="1">
    <location>
        <begin position="291"/>
        <end position="311"/>
    </location>
</feature>
<name>F1ZAS4_9SPHN</name>
<evidence type="ECO:0000256" key="1">
    <source>
        <dbReference type="SAM" id="Phobius"/>
    </source>
</evidence>
<dbReference type="InParanoid" id="F1ZAS4"/>
<feature type="transmembrane region" description="Helical" evidence="1">
    <location>
        <begin position="218"/>
        <end position="241"/>
    </location>
</feature>
<feature type="transmembrane region" description="Helical" evidence="1">
    <location>
        <begin position="380"/>
        <end position="401"/>
    </location>
</feature>
<keyword evidence="1" id="KW-0472">Membrane</keyword>
<feature type="domain" description="MgtC/SapB/SrpB/YhiD N-terminal" evidence="2">
    <location>
        <begin position="1"/>
        <end position="118"/>
    </location>
</feature>
<feature type="transmembrane region" description="Helical" evidence="1">
    <location>
        <begin position="248"/>
        <end position="271"/>
    </location>
</feature>
<reference evidence="4 5" key="1">
    <citation type="journal article" date="2012" name="J. Bacteriol.">
        <title>Draft Genome Sequence of Novosphingobium nitrogenifigens Y88T.</title>
        <authorList>
            <person name="Strabala T.J."/>
            <person name="Macdonald L."/>
            <person name="Liu V."/>
            <person name="Smit A.M."/>
        </authorList>
    </citation>
    <scope>NUCLEOTIDE SEQUENCE [LARGE SCALE GENOMIC DNA]</scope>
    <source>
        <strain evidence="4 5">DSM 19370</strain>
    </source>
</reference>
<dbReference type="OrthoDB" id="9813718at2"/>
<evidence type="ECO:0000259" key="3">
    <source>
        <dbReference type="Pfam" id="PF13194"/>
    </source>
</evidence>
<gene>
    <name evidence="4" type="ORF">Y88_0343</name>
</gene>
<dbReference type="Pfam" id="PF13194">
    <property type="entry name" value="DUF4010"/>
    <property type="match status" value="1"/>
</dbReference>
<dbReference type="STRING" id="983920.Y88_0343"/>
<accession>F1ZAS4</accession>
<dbReference type="EMBL" id="AEWJ01000043">
    <property type="protein sequence ID" value="EGD58289.1"/>
    <property type="molecule type" value="Genomic_DNA"/>
</dbReference>
<evidence type="ECO:0000313" key="4">
    <source>
        <dbReference type="EMBL" id="EGD58289.1"/>
    </source>
</evidence>
<dbReference type="InterPro" id="IPR025105">
    <property type="entry name" value="DUF4010"/>
</dbReference>
<feature type="transmembrane region" description="Helical" evidence="1">
    <location>
        <begin position="353"/>
        <end position="371"/>
    </location>
</feature>
<protein>
    <submittedName>
        <fullName evidence="4">Putative transmembrane protein</fullName>
    </submittedName>
</protein>
<dbReference type="eggNOG" id="COG3174">
    <property type="taxonomic scope" value="Bacteria"/>
</dbReference>
<dbReference type="InterPro" id="IPR049177">
    <property type="entry name" value="MgtC_SapB_SrpB_YhiD_N"/>
</dbReference>
<feature type="transmembrane region" description="Helical" evidence="1">
    <location>
        <begin position="318"/>
        <end position="341"/>
    </location>
</feature>
<evidence type="ECO:0000313" key="5">
    <source>
        <dbReference type="Proteomes" id="UP000004728"/>
    </source>
</evidence>
<dbReference type="PANTHER" id="PTHR39084:SF1">
    <property type="entry name" value="DUF4010 DOMAIN-CONTAINING PROTEIN"/>
    <property type="match status" value="1"/>
</dbReference>